<dbReference type="Pfam" id="PF03313">
    <property type="entry name" value="SDH_alpha"/>
    <property type="match status" value="1"/>
</dbReference>
<evidence type="ECO:0000256" key="11">
    <source>
        <dbReference type="RuleBase" id="RU366059"/>
    </source>
</evidence>
<dbReference type="InterPro" id="IPR029009">
    <property type="entry name" value="ASB_dom_sf"/>
</dbReference>
<evidence type="ECO:0000256" key="1">
    <source>
        <dbReference type="ARBA" id="ARBA00001966"/>
    </source>
</evidence>
<reference evidence="14 15" key="1">
    <citation type="submission" date="2024-08" db="EMBL/GenBank/DDBJ databases">
        <authorList>
            <person name="Lu H."/>
        </authorList>
    </citation>
    <scope>NUCLEOTIDE SEQUENCE [LARGE SCALE GENOMIC DNA]</scope>
    <source>
        <strain evidence="14 15">BYS180W</strain>
    </source>
</reference>
<dbReference type="Gene3D" id="3.30.1330.90">
    <property type="entry name" value="D-3-phosphoglycerate dehydrogenase, domain 3"/>
    <property type="match status" value="1"/>
</dbReference>
<organism evidence="14 15">
    <name type="scientific">Roseateles rivi</name>
    <dbReference type="NCBI Taxonomy" id="3299028"/>
    <lineage>
        <taxon>Bacteria</taxon>
        <taxon>Pseudomonadati</taxon>
        <taxon>Pseudomonadota</taxon>
        <taxon>Betaproteobacteria</taxon>
        <taxon>Burkholderiales</taxon>
        <taxon>Sphaerotilaceae</taxon>
        <taxon>Roseateles</taxon>
    </lineage>
</organism>
<keyword evidence="6 11" id="KW-0479">Metal-binding</keyword>
<name>A0ABW7FY90_9BURK</name>
<evidence type="ECO:0000313" key="15">
    <source>
        <dbReference type="Proteomes" id="UP001606099"/>
    </source>
</evidence>
<keyword evidence="7 11" id="KW-0408">Iron</keyword>
<evidence type="ECO:0000256" key="6">
    <source>
        <dbReference type="ARBA" id="ARBA00022723"/>
    </source>
</evidence>
<evidence type="ECO:0000259" key="13">
    <source>
        <dbReference type="Pfam" id="PF03315"/>
    </source>
</evidence>
<dbReference type="InterPro" id="IPR005131">
    <property type="entry name" value="Ser_deHydtase_bsu"/>
</dbReference>
<dbReference type="PANTHER" id="PTHR30182">
    <property type="entry name" value="L-SERINE DEHYDRATASE"/>
    <property type="match status" value="1"/>
</dbReference>
<dbReference type="RefSeq" id="WP_394462324.1">
    <property type="nucleotide sequence ID" value="NZ_JBIGHZ010000005.1"/>
</dbReference>
<gene>
    <name evidence="14" type="ORF">ACG0Z6_13745</name>
</gene>
<dbReference type="EMBL" id="JBIGHZ010000005">
    <property type="protein sequence ID" value="MFG6449287.1"/>
    <property type="molecule type" value="Genomic_DNA"/>
</dbReference>
<protein>
    <recommendedName>
        <fullName evidence="11">L-serine dehydratase</fullName>
        <ecNumber evidence="11">4.3.1.17</ecNumber>
    </recommendedName>
</protein>
<dbReference type="PANTHER" id="PTHR30182:SF1">
    <property type="entry name" value="L-SERINE DEHYDRATASE 1"/>
    <property type="match status" value="1"/>
</dbReference>
<keyword evidence="15" id="KW-1185">Reference proteome</keyword>
<comment type="pathway">
    <text evidence="2">Carbohydrate biosynthesis; gluconeogenesis.</text>
</comment>
<dbReference type="InterPro" id="IPR004644">
    <property type="entry name" value="Fe-S_L-Ser_mono"/>
</dbReference>
<evidence type="ECO:0000256" key="3">
    <source>
        <dbReference type="ARBA" id="ARBA00008636"/>
    </source>
</evidence>
<keyword evidence="5 11" id="KW-0004">4Fe-4S</keyword>
<dbReference type="NCBIfam" id="TIGR00720">
    <property type="entry name" value="sda_mono"/>
    <property type="match status" value="1"/>
</dbReference>
<keyword evidence="4 11" id="KW-0312">Gluconeogenesis</keyword>
<evidence type="ECO:0000256" key="9">
    <source>
        <dbReference type="ARBA" id="ARBA00023239"/>
    </source>
</evidence>
<evidence type="ECO:0000256" key="2">
    <source>
        <dbReference type="ARBA" id="ARBA00004742"/>
    </source>
</evidence>
<evidence type="ECO:0000256" key="8">
    <source>
        <dbReference type="ARBA" id="ARBA00023014"/>
    </source>
</evidence>
<keyword evidence="9 11" id="KW-0456">Lyase</keyword>
<comment type="caution">
    <text evidence="14">The sequence shown here is derived from an EMBL/GenBank/DDBJ whole genome shotgun (WGS) entry which is preliminary data.</text>
</comment>
<dbReference type="InterPro" id="IPR005130">
    <property type="entry name" value="Ser_deHydtase-like_asu"/>
</dbReference>
<dbReference type="InterPro" id="IPR051318">
    <property type="entry name" value="Fe-S_L-Ser"/>
</dbReference>
<evidence type="ECO:0000256" key="5">
    <source>
        <dbReference type="ARBA" id="ARBA00022485"/>
    </source>
</evidence>
<dbReference type="EC" id="4.3.1.17" evidence="11"/>
<dbReference type="Proteomes" id="UP001606099">
    <property type="component" value="Unassembled WGS sequence"/>
</dbReference>
<evidence type="ECO:0000256" key="10">
    <source>
        <dbReference type="ARBA" id="ARBA00049406"/>
    </source>
</evidence>
<comment type="similarity">
    <text evidence="3 11">Belongs to the iron-sulfur dependent L-serine dehydratase family.</text>
</comment>
<evidence type="ECO:0000313" key="14">
    <source>
        <dbReference type="EMBL" id="MFG6449287.1"/>
    </source>
</evidence>
<comment type="catalytic activity">
    <reaction evidence="10 11">
        <text>L-serine = pyruvate + NH4(+)</text>
        <dbReference type="Rhea" id="RHEA:19169"/>
        <dbReference type="ChEBI" id="CHEBI:15361"/>
        <dbReference type="ChEBI" id="CHEBI:28938"/>
        <dbReference type="ChEBI" id="CHEBI:33384"/>
        <dbReference type="EC" id="4.3.1.17"/>
    </reaction>
</comment>
<feature type="domain" description="Serine dehydratase beta chain" evidence="13">
    <location>
        <begin position="4"/>
        <end position="157"/>
    </location>
</feature>
<sequence length="463" mass="49828">MAVSVFDLFKIGIGPSSSHTVGPMRAARMFGLRLRAEGLVKRTHRVICELYGSLGATGKGHGSDTAVLLGLCGHEPDSVDVESVPEYLAHIRSSAQLSLMGEHNITYTEKTDLLFFRNKSLPFHANGMRLLAYDEANQLLEERTYYSVGGGFVVSDEVAADGSKQKVIAPDATVLPFPFKTGDELLALTKAHGISIAEVMRRNERHWRSDDDTRAGLLKIWRVMQECVERGCRTEGELHGGFRVKRRAADLHRQLTANPEAALRDPLQVMDWVNLYALAVNEENAAGGRVVTAPTNGAAGIVPAVLHYYTRFVHGANEDGVVDFLLTAAAIGILYKENASISGAEVGCQGEVGVACSMAAGALCQVMGGSPEQVENAAEIGMEHHLGLTCDPVGGLVQIPCIERNAIASVKAINAARMALRGDGTHFVSLDKVIKTMRETGADMMTKYKETARGGLAVNIVEC</sequence>
<dbReference type="SUPFAM" id="SSF143548">
    <property type="entry name" value="Serine metabolism enzymes domain"/>
    <property type="match status" value="1"/>
</dbReference>
<comment type="cofactor">
    <cofactor evidence="1 11">
        <name>[4Fe-4S] cluster</name>
        <dbReference type="ChEBI" id="CHEBI:49883"/>
    </cofactor>
</comment>
<dbReference type="GO" id="GO:0003941">
    <property type="term" value="F:L-serine ammonia-lyase activity"/>
    <property type="evidence" value="ECO:0007669"/>
    <property type="project" value="UniProtKB-EC"/>
</dbReference>
<keyword evidence="8 11" id="KW-0411">Iron-sulfur</keyword>
<evidence type="ECO:0000256" key="7">
    <source>
        <dbReference type="ARBA" id="ARBA00023004"/>
    </source>
</evidence>
<dbReference type="Pfam" id="PF03315">
    <property type="entry name" value="SDH_beta"/>
    <property type="match status" value="1"/>
</dbReference>
<feature type="domain" description="Serine dehydratase-like alpha subunit" evidence="12">
    <location>
        <begin position="192"/>
        <end position="457"/>
    </location>
</feature>
<evidence type="ECO:0000256" key="4">
    <source>
        <dbReference type="ARBA" id="ARBA00022432"/>
    </source>
</evidence>
<accession>A0ABW7FY90</accession>
<evidence type="ECO:0000259" key="12">
    <source>
        <dbReference type="Pfam" id="PF03313"/>
    </source>
</evidence>
<proteinExistence type="inferred from homology"/>